<feature type="region of interest" description="Disordered" evidence="10">
    <location>
        <begin position="1163"/>
        <end position="1188"/>
    </location>
</feature>
<dbReference type="InterPro" id="IPR011333">
    <property type="entry name" value="SKP1/BTB/POZ_sf"/>
</dbReference>
<dbReference type="CDD" id="cd18490">
    <property type="entry name" value="BACK_BTBD8"/>
    <property type="match status" value="1"/>
</dbReference>
<name>A0A2I0UQ16_LIMLA</name>
<feature type="compositionally biased region" description="Basic and acidic residues" evidence="10">
    <location>
        <begin position="728"/>
        <end position="738"/>
    </location>
</feature>
<dbReference type="GO" id="GO:0098793">
    <property type="term" value="C:presynapse"/>
    <property type="evidence" value="ECO:0007669"/>
    <property type="project" value="UniProtKB-SubCell"/>
</dbReference>
<dbReference type="EMBL" id="KZ505659">
    <property type="protein sequence ID" value="PKU48138.1"/>
    <property type="molecule type" value="Genomic_DNA"/>
</dbReference>
<feature type="compositionally biased region" description="Polar residues" evidence="10">
    <location>
        <begin position="1089"/>
        <end position="1110"/>
    </location>
</feature>
<feature type="compositionally biased region" description="Basic and acidic residues" evidence="10">
    <location>
        <begin position="771"/>
        <end position="796"/>
    </location>
</feature>
<feature type="compositionally biased region" description="Low complexity" evidence="10">
    <location>
        <begin position="1390"/>
        <end position="1399"/>
    </location>
</feature>
<feature type="compositionally biased region" description="Polar residues" evidence="10">
    <location>
        <begin position="927"/>
        <end position="939"/>
    </location>
</feature>
<feature type="region of interest" description="Disordered" evidence="10">
    <location>
        <begin position="1464"/>
        <end position="1575"/>
    </location>
</feature>
<keyword evidence="13" id="KW-1185">Reference proteome</keyword>
<dbReference type="Pfam" id="PF26017">
    <property type="entry name" value="BACK_BTBD8"/>
    <property type="match status" value="1"/>
</dbReference>
<keyword evidence="3" id="KW-0770">Synapse</keyword>
<feature type="compositionally biased region" description="Polar residues" evidence="10">
    <location>
        <begin position="979"/>
        <end position="1013"/>
    </location>
</feature>
<reference evidence="13" key="2">
    <citation type="submission" date="2017-12" db="EMBL/GenBank/DDBJ databases">
        <title>Genome sequence of the Bar-tailed Godwit (Limosa lapponica baueri).</title>
        <authorList>
            <person name="Lima N.C.B."/>
            <person name="Parody-Merino A.M."/>
            <person name="Battley P.F."/>
            <person name="Fidler A.E."/>
            <person name="Prosdocimi F."/>
        </authorList>
    </citation>
    <scope>NUCLEOTIDE SEQUENCE [LARGE SCALE GENOMIC DNA]</scope>
</reference>
<evidence type="ECO:0000256" key="9">
    <source>
        <dbReference type="ARBA" id="ARBA00070114"/>
    </source>
</evidence>
<dbReference type="Gene3D" id="3.40.50.1820">
    <property type="entry name" value="alpha/beta hydrolase"/>
    <property type="match status" value="1"/>
</dbReference>
<dbReference type="Gene3D" id="3.30.710.10">
    <property type="entry name" value="Potassium Channel Kv1.1, Chain A"/>
    <property type="match status" value="1"/>
</dbReference>
<evidence type="ECO:0000256" key="10">
    <source>
        <dbReference type="SAM" id="MobiDB-lite"/>
    </source>
</evidence>
<feature type="compositionally biased region" description="Low complexity" evidence="10">
    <location>
        <begin position="950"/>
        <end position="963"/>
    </location>
</feature>
<feature type="compositionally biased region" description="Polar residues" evidence="10">
    <location>
        <begin position="1504"/>
        <end position="1523"/>
    </location>
</feature>
<feature type="compositionally biased region" description="Basic and acidic residues" evidence="10">
    <location>
        <begin position="1480"/>
        <end position="1503"/>
    </location>
</feature>
<feature type="compositionally biased region" description="Polar residues" evidence="10">
    <location>
        <begin position="1163"/>
        <end position="1174"/>
    </location>
</feature>
<evidence type="ECO:0000313" key="12">
    <source>
        <dbReference type="EMBL" id="PKU48138.1"/>
    </source>
</evidence>
<reference evidence="13" key="1">
    <citation type="submission" date="2017-11" db="EMBL/GenBank/DDBJ databases">
        <authorList>
            <person name="Lima N.C."/>
            <person name="Parody-Merino A.M."/>
            <person name="Battley P.F."/>
            <person name="Fidler A.E."/>
            <person name="Prosdocimi F."/>
        </authorList>
    </citation>
    <scope>NUCLEOTIDE SEQUENCE [LARGE SCALE GENOMIC DNA]</scope>
</reference>
<dbReference type="InterPro" id="IPR027907">
    <property type="entry name" value="BTBD8_C"/>
</dbReference>
<dbReference type="GO" id="GO:0003824">
    <property type="term" value="F:catalytic activity"/>
    <property type="evidence" value="ECO:0007669"/>
    <property type="project" value="InterPro"/>
</dbReference>
<feature type="compositionally biased region" description="Polar residues" evidence="10">
    <location>
        <begin position="1541"/>
        <end position="1552"/>
    </location>
</feature>
<feature type="compositionally biased region" description="Polar residues" evidence="10">
    <location>
        <begin position="1740"/>
        <end position="1776"/>
    </location>
</feature>
<feature type="compositionally biased region" description="Basic and acidic residues" evidence="10">
    <location>
        <begin position="1069"/>
        <end position="1081"/>
    </location>
</feature>
<feature type="compositionally biased region" description="Basic and acidic residues" evidence="10">
    <location>
        <begin position="910"/>
        <end position="923"/>
    </location>
</feature>
<feature type="region of interest" description="Disordered" evidence="10">
    <location>
        <begin position="1237"/>
        <end position="1287"/>
    </location>
</feature>
<feature type="compositionally biased region" description="Polar residues" evidence="10">
    <location>
        <begin position="831"/>
        <end position="841"/>
    </location>
</feature>
<feature type="compositionally biased region" description="Polar residues" evidence="10">
    <location>
        <begin position="1339"/>
        <end position="1357"/>
    </location>
</feature>
<dbReference type="InterPro" id="IPR000210">
    <property type="entry name" value="BTB/POZ_dom"/>
</dbReference>
<evidence type="ECO:0000313" key="13">
    <source>
        <dbReference type="Proteomes" id="UP000233556"/>
    </source>
</evidence>
<comment type="function">
    <text evidence="7">Involved in clathrin-mediated endocytosis at the synapse. Plays a role in neuronal development and in synaptic vesicle recycling in mature neurons, a process required for normal synaptic transmission.</text>
</comment>
<accession>A0A2I0UQ16</accession>
<dbReference type="PANTHER" id="PTHR22427:SF2">
    <property type="entry name" value="BTB_POZ DOMAIN-CONTAINING PROTEIN 8"/>
    <property type="match status" value="1"/>
</dbReference>
<feature type="region of interest" description="Disordered" evidence="10">
    <location>
        <begin position="1588"/>
        <end position="1621"/>
    </location>
</feature>
<keyword evidence="5" id="KW-0968">Cytoplasmic vesicle</keyword>
<dbReference type="PRINTS" id="PR00412">
    <property type="entry name" value="EPOXHYDRLASE"/>
</dbReference>
<feature type="region of interest" description="Disordered" evidence="10">
    <location>
        <begin position="1645"/>
        <end position="1665"/>
    </location>
</feature>
<dbReference type="SUPFAM" id="SSF54695">
    <property type="entry name" value="POZ domain"/>
    <property type="match status" value="1"/>
</dbReference>
<feature type="compositionally biased region" description="Polar residues" evidence="10">
    <location>
        <begin position="709"/>
        <end position="727"/>
    </location>
</feature>
<evidence type="ECO:0000256" key="5">
    <source>
        <dbReference type="ARBA" id="ARBA00023329"/>
    </source>
</evidence>
<evidence type="ECO:0000256" key="2">
    <source>
        <dbReference type="ARBA" id="ARBA00022737"/>
    </source>
</evidence>
<dbReference type="FunFam" id="3.30.710.10:FF:000129">
    <property type="entry name" value="BTB/POZ domain-containing protein 8"/>
    <property type="match status" value="1"/>
</dbReference>
<evidence type="ECO:0000256" key="8">
    <source>
        <dbReference type="ARBA" id="ARBA00063994"/>
    </source>
</evidence>
<organism evidence="12 13">
    <name type="scientific">Limosa lapponica baueri</name>
    <dbReference type="NCBI Taxonomy" id="1758121"/>
    <lineage>
        <taxon>Eukaryota</taxon>
        <taxon>Metazoa</taxon>
        <taxon>Chordata</taxon>
        <taxon>Craniata</taxon>
        <taxon>Vertebrata</taxon>
        <taxon>Euteleostomi</taxon>
        <taxon>Archelosauria</taxon>
        <taxon>Archosauria</taxon>
        <taxon>Dinosauria</taxon>
        <taxon>Saurischia</taxon>
        <taxon>Theropoda</taxon>
        <taxon>Coelurosauria</taxon>
        <taxon>Aves</taxon>
        <taxon>Neognathae</taxon>
        <taxon>Neoaves</taxon>
        <taxon>Charadriiformes</taxon>
        <taxon>Scolopacidae</taxon>
        <taxon>Limosa</taxon>
    </lineage>
</organism>
<dbReference type="OrthoDB" id="409642at2759"/>
<feature type="compositionally biased region" description="Polar residues" evidence="10">
    <location>
        <begin position="757"/>
        <end position="769"/>
    </location>
</feature>
<evidence type="ECO:0000256" key="4">
    <source>
        <dbReference type="ARBA" id="ARBA00023273"/>
    </source>
</evidence>
<sequence length="1938" mass="215460">MLLLHGFPEFWYSWRHQLREFKSEYRVVALDLRGYGETDAPSHKENYKLDCLITDIKDILESLGYNKCVLIGHDWGGMIAWLVAICYPEMVTKLIVVNFPHPSVFTEYILRHPSQLIKSGYYFFFQMPWFPEFMFTVNDFKLLKSLFTSQATGIGRKGCRLTAEDIEAYLYVFSQPGALTGPINHYRSIFSCLPLQHHEVIMPTLLLWGERDAFMEVEMAEITRIYVKNHFRLTILSEASHWLQQDQPDIVNKLIWTFLKEETTRKRELVYSSDKNIKEDELAMMKKVLEPKLIQENDTATLQNTKTNVNCLGDGKRTPVDQNTPSGAVQKEEEIPEVVTDAESNSDPAGNCKLETASLLGEDLMMLYKKCCCPDINIRIEGKDFQAHRAILCARSSYFAAMLSGSWAESSQEHITLQGISHAEMSVILHYIYGGVLDFPDKVDVGRMLGIADMYGLDGLKEVAVYILKRDYCNFFQKPVPGKQQPVLECMAIAHSVGVESLYAACMKWVGKHFAKCLSERSFASLPTELQNNCLVMLIKSLNYKNAAFLLMESDRLINSLPQVKWTEAAVALASRLQEECVTFIVANFLHVVESEGFSLLLQAQAMSSKPDLLELIFNAIEKSINNENSCFLLVAVDTLLDSTNVKEMGFTCKIQALRDKLWVFLVQSFYAVRHTESWKLMRPDHQQKIQAAAFDKGDDRRLGKKPVFTSSQLNKSVTESAGIRNTSRTEHGKKDCWGDSSTNQDKMKSDGLGASGHTSSTNRNTVNKASKHEDVKGKDGKKIVSKITKDSKPGEKAASPKARAVIKTKIENNGNVKAESMLTKQDTEKTSSASGQKNSGSGKGLKNHEGKTAGARPKVLTVTSSVQIKTKPLKKTTGKESPSLVTVAGTSSKSANSSIDVQTASEQTEEPKEDKLVEEGKKQTVKTKPSVKTSNGVTNKKKKTELEVTITTSSLTKKSTGKGCNEQNVQAVLKKKGNVSSNSAAQQKAQNTPISSPKNQGPQGESPNSLKSGMSPKHNEEKNVLQHLAQTTLPEKHPSAKKKSVKQSQTPVAKTAAKITPKTLAPSKHAEIMSNKDPKPKTAGQAALKSQSSGQKHSRSESPVVQKNMHSSERRNSGQKLEKNMANAVAGQLHDDNECYSAKQSESLKSVVESKDKLLVSCQPNKQKLSDPSENGEYKVQSESSPLITEETISKLHVSLQSEKEARQICGDETGIKQIEGTEKDDNTAEFHGHAQSSIDGYSDFSKETNQKASGELVKHSKATKVCTEQSDKLNPETDLNYGENALPSFSRTITNKEDETPSPQIHMEGFLTADELCDTSAFTEYKSVTADLDDVSECSTEQITEKYSPSYTESIDPTEMPENHENAEIPFVDHWSTGALDPKESPESDTGSATTSSDDIKPRSEDYDAGGSQDDEGSNERGISKCSTMLCHDFLGRSSSDTSTPEELKIYDSSLRIEVKMKKEGSDLFRVNSTSDDEIPRKRPEIWSHPESARTNTRESKSSTFGNAQFTQEADQVSSSADETEDDRSEAENVAENFPPSNVPTQQFQGIDNLAFEDATENDSASKEFSKTKHFKRSVLLSVDECEELGSDDRAETRTSRQHSIDSLTPSEVFDSVSQEHHGNTFYSRYSLEIEDGFLDCKQHKDRDNRSDKSESSLLHLHDTEIPGKENQGAAMTQKNCPEKVYSAASPCPGEKQIVNVKNEVASEFHQCNKYLDNDAKSQERPCHLDLNQRESNSDVQKSSSAKPVEASKNQILTQEGQVRDSQPATTECANTDLLPGDIDDYDTMAQTCMYEHRPSKTLSPIYEMDVGEAIEQRMDSETAVLDVDFEDQQFAEQDWTLLRQLLSEQDSNIGFKNSVPEDLNLAQCLINQTLFLARDGSNPQGTSQVDTFSRWTELISPLDDSSASITVASFSSEDCSSPQGEWTILELETHH</sequence>
<gene>
    <name evidence="12" type="ORF">llap_1514</name>
</gene>
<dbReference type="InterPro" id="IPR043225">
    <property type="entry name" value="BACK_BTBD8"/>
</dbReference>
<dbReference type="PROSITE" id="PS50097">
    <property type="entry name" value="BTB"/>
    <property type="match status" value="1"/>
</dbReference>
<comment type="subcellular location">
    <subcellularLocation>
        <location evidence="1">Cytoplasmic vesicle</location>
        <location evidence="1">Clathrin-coated vesicle</location>
    </subcellularLocation>
    <subcellularLocation>
        <location evidence="6">Presynapse</location>
    </subcellularLocation>
</comment>
<dbReference type="InterPro" id="IPR000639">
    <property type="entry name" value="Epox_hydrolase-like"/>
</dbReference>
<dbReference type="SUPFAM" id="SSF53474">
    <property type="entry name" value="alpha/beta-Hydrolases"/>
    <property type="match status" value="1"/>
</dbReference>
<evidence type="ECO:0000259" key="11">
    <source>
        <dbReference type="PROSITE" id="PS50097"/>
    </source>
</evidence>
<feature type="compositionally biased region" description="Basic and acidic residues" evidence="10">
    <location>
        <begin position="1111"/>
        <end position="1124"/>
    </location>
</feature>
<feature type="region of interest" description="Disordered" evidence="10">
    <location>
        <begin position="1337"/>
        <end position="1426"/>
    </location>
</feature>
<protein>
    <recommendedName>
        <fullName evidence="9">BTB/POZ domain-containing protein 8</fullName>
    </recommendedName>
</protein>
<dbReference type="CDD" id="cd18286">
    <property type="entry name" value="BTB2_POZ_BTBD8"/>
    <property type="match status" value="1"/>
</dbReference>
<evidence type="ECO:0000256" key="3">
    <source>
        <dbReference type="ARBA" id="ARBA00023018"/>
    </source>
</evidence>
<keyword evidence="2" id="KW-0677">Repeat</keyword>
<dbReference type="Pfam" id="PF00561">
    <property type="entry name" value="Abhydrolase_1"/>
    <property type="match status" value="1"/>
</dbReference>
<dbReference type="InterPro" id="IPR029058">
    <property type="entry name" value="AB_hydrolase_fold"/>
</dbReference>
<feature type="region of interest" description="Disordered" evidence="10">
    <location>
        <begin position="694"/>
        <end position="1131"/>
    </location>
</feature>
<dbReference type="InterPro" id="IPR000073">
    <property type="entry name" value="AB_hydrolase_1"/>
</dbReference>
<feature type="compositionally biased region" description="Polar residues" evidence="10">
    <location>
        <begin position="880"/>
        <end position="907"/>
    </location>
</feature>
<keyword evidence="4" id="KW-0966">Cell projection</keyword>
<comment type="subunit">
    <text evidence="8">Interacts (via N-terminus) with adapter protein complex AP-2 subunits alpha (AP2A1) and beta (AP2B1).</text>
</comment>
<dbReference type="CDD" id="cd14733">
    <property type="entry name" value="BACK"/>
    <property type="match status" value="1"/>
</dbReference>
<feature type="region of interest" description="Disordered" evidence="10">
    <location>
        <begin position="1733"/>
        <end position="1778"/>
    </location>
</feature>
<dbReference type="Pfam" id="PF00651">
    <property type="entry name" value="BTB"/>
    <property type="match status" value="1"/>
</dbReference>
<dbReference type="PRINTS" id="PR00111">
    <property type="entry name" value="ABHYDROLASE"/>
</dbReference>
<dbReference type="PANTHER" id="PTHR22427">
    <property type="entry name" value="GH15728P"/>
    <property type="match status" value="1"/>
</dbReference>
<dbReference type="Pfam" id="PF15363">
    <property type="entry name" value="BTBD8_C"/>
    <property type="match status" value="1"/>
</dbReference>
<evidence type="ECO:0000256" key="7">
    <source>
        <dbReference type="ARBA" id="ARBA00058836"/>
    </source>
</evidence>
<evidence type="ECO:0000256" key="1">
    <source>
        <dbReference type="ARBA" id="ARBA00004132"/>
    </source>
</evidence>
<evidence type="ECO:0000256" key="6">
    <source>
        <dbReference type="ARBA" id="ARBA00034106"/>
    </source>
</evidence>
<feature type="domain" description="BTB" evidence="11">
    <location>
        <begin position="374"/>
        <end position="441"/>
    </location>
</feature>
<dbReference type="Proteomes" id="UP000233556">
    <property type="component" value="Unassembled WGS sequence"/>
</dbReference>
<dbReference type="GO" id="GO:0030136">
    <property type="term" value="C:clathrin-coated vesicle"/>
    <property type="evidence" value="ECO:0007669"/>
    <property type="project" value="UniProtKB-SubCell"/>
</dbReference>
<proteinExistence type="predicted"/>
<dbReference type="SMART" id="SM00225">
    <property type="entry name" value="BTB"/>
    <property type="match status" value="1"/>
</dbReference>